<keyword evidence="1" id="KW-0378">Hydrolase</keyword>
<organism evidence="1 2">
    <name type="scientific">Ignatzschineria rhizosphaerae</name>
    <dbReference type="NCBI Taxonomy" id="2923279"/>
    <lineage>
        <taxon>Bacteria</taxon>
        <taxon>Pseudomonadati</taxon>
        <taxon>Pseudomonadota</taxon>
        <taxon>Gammaproteobacteria</taxon>
        <taxon>Cardiobacteriales</taxon>
        <taxon>Ignatzschineriaceae</taxon>
        <taxon>Ignatzschineria</taxon>
    </lineage>
</organism>
<gene>
    <name evidence="1" type="ORF">MMG00_04730</name>
</gene>
<dbReference type="SUPFAM" id="SSF56784">
    <property type="entry name" value="HAD-like"/>
    <property type="match status" value="1"/>
</dbReference>
<dbReference type="GO" id="GO:0016787">
    <property type="term" value="F:hydrolase activity"/>
    <property type="evidence" value="ECO:0007669"/>
    <property type="project" value="UniProtKB-KW"/>
</dbReference>
<dbReference type="InterPro" id="IPR036412">
    <property type="entry name" value="HAD-like_sf"/>
</dbReference>
<proteinExistence type="predicted"/>
<reference evidence="1 2" key="1">
    <citation type="submission" date="2022-03" db="EMBL/GenBank/DDBJ databases">
        <title>Ignatzschineria rhizosphaerae HR5S32.</title>
        <authorList>
            <person name="Sun J.Q."/>
            <person name="Feng J.Y."/>
        </authorList>
    </citation>
    <scope>NUCLEOTIDE SEQUENCE [LARGE SCALE GENOMIC DNA]</scope>
    <source>
        <strain evidence="1 2">HR5S32</strain>
    </source>
</reference>
<sequence>MLTQVEFKSLLNQKKGLIFDIEGTLTNDGRLISGALEVISKLRERGYQLRFLTNMTGKLPEALKTWLMDLGLNVETHEILTSVTTALTYLSKERSAEYGFFAIPESIKPAFSQLKMDDISPDYVVIGDLESGFTQDLLDQILQYLLAGADLISFHKNLYFMRGQKWHIDSGIYIQAFEKITGKEALVTGKPSEMIFKQACISMGLTQEEVMIIGDDLLTDIEGAKRLGLFSLLVGSGKFKKESDIPQSVGFYLNSVSTLLSYL</sequence>
<dbReference type="NCBIfam" id="TIGR01549">
    <property type="entry name" value="HAD-SF-IA-v1"/>
    <property type="match status" value="1"/>
</dbReference>
<name>A0ABY3XB28_9GAMM</name>
<dbReference type="NCBIfam" id="TIGR01460">
    <property type="entry name" value="HAD-SF-IIA"/>
    <property type="match status" value="1"/>
</dbReference>
<protein>
    <submittedName>
        <fullName evidence="1">HAD-IIA family hydrolase</fullName>
    </submittedName>
</protein>
<dbReference type="InterPro" id="IPR006357">
    <property type="entry name" value="HAD-SF_hydro_IIA"/>
</dbReference>
<accession>A0ABY3XB28</accession>
<dbReference type="Pfam" id="PF13242">
    <property type="entry name" value="Hydrolase_like"/>
    <property type="match status" value="1"/>
</dbReference>
<dbReference type="InterPro" id="IPR006439">
    <property type="entry name" value="HAD-SF_hydro_IA"/>
</dbReference>
<dbReference type="Gene3D" id="3.40.50.1000">
    <property type="entry name" value="HAD superfamily/HAD-like"/>
    <property type="match status" value="2"/>
</dbReference>
<evidence type="ECO:0000313" key="2">
    <source>
        <dbReference type="Proteomes" id="UP000829542"/>
    </source>
</evidence>
<dbReference type="Proteomes" id="UP000829542">
    <property type="component" value="Chromosome"/>
</dbReference>
<dbReference type="PANTHER" id="PTHR19288:SF46">
    <property type="entry name" value="HALOACID DEHALOGENASE-LIKE HYDROLASE DOMAIN-CONTAINING PROTEIN 2"/>
    <property type="match status" value="1"/>
</dbReference>
<dbReference type="InterPro" id="IPR023214">
    <property type="entry name" value="HAD_sf"/>
</dbReference>
<evidence type="ECO:0000313" key="1">
    <source>
        <dbReference type="EMBL" id="UNM97158.1"/>
    </source>
</evidence>
<dbReference type="RefSeq" id="WP_242152120.1">
    <property type="nucleotide sequence ID" value="NZ_CP093379.1"/>
</dbReference>
<dbReference type="PANTHER" id="PTHR19288">
    <property type="entry name" value="4-NITROPHENYLPHOSPHATASE-RELATED"/>
    <property type="match status" value="1"/>
</dbReference>
<dbReference type="Pfam" id="PF13344">
    <property type="entry name" value="Hydrolase_6"/>
    <property type="match status" value="1"/>
</dbReference>
<dbReference type="EMBL" id="CP093379">
    <property type="protein sequence ID" value="UNM97158.1"/>
    <property type="molecule type" value="Genomic_DNA"/>
</dbReference>
<keyword evidence="2" id="KW-1185">Reference proteome</keyword>